<keyword evidence="2" id="KW-1185">Reference proteome</keyword>
<evidence type="ECO:0000313" key="1">
    <source>
        <dbReference type="EMBL" id="MCY9574549.1"/>
    </source>
</evidence>
<reference evidence="1 2" key="1">
    <citation type="submission" date="2022-05" db="EMBL/GenBank/DDBJ databases">
        <title>Genome Sequencing of Bee-Associated Microbes.</title>
        <authorList>
            <person name="Dunlap C."/>
        </authorList>
    </citation>
    <scope>NUCLEOTIDE SEQUENCE [LARGE SCALE GENOMIC DNA]</scope>
    <source>
        <strain evidence="1 2">CBP-1093</strain>
    </source>
</reference>
<organism evidence="1 2">
    <name type="scientific">Bacillus xiamenensis</name>
    <dbReference type="NCBI Taxonomy" id="1178537"/>
    <lineage>
        <taxon>Bacteria</taxon>
        <taxon>Bacillati</taxon>
        <taxon>Bacillota</taxon>
        <taxon>Bacilli</taxon>
        <taxon>Bacillales</taxon>
        <taxon>Bacillaceae</taxon>
        <taxon>Bacillus</taxon>
    </lineage>
</organism>
<dbReference type="EMBL" id="JAMDMH010000005">
    <property type="protein sequence ID" value="MCY9574549.1"/>
    <property type="molecule type" value="Genomic_DNA"/>
</dbReference>
<dbReference type="Gene3D" id="1.25.40.10">
    <property type="entry name" value="Tetratricopeptide repeat domain"/>
    <property type="match status" value="1"/>
</dbReference>
<dbReference type="SUPFAM" id="SSF48452">
    <property type="entry name" value="TPR-like"/>
    <property type="match status" value="1"/>
</dbReference>
<accession>A0ABT4EXL7</accession>
<dbReference type="InterPro" id="IPR011990">
    <property type="entry name" value="TPR-like_helical_dom_sf"/>
</dbReference>
<name>A0ABT4EXL7_9BACI</name>
<evidence type="ECO:0000313" key="2">
    <source>
        <dbReference type="Proteomes" id="UP001527057"/>
    </source>
</evidence>
<dbReference type="Pfam" id="PF18801">
    <property type="entry name" value="RapH_N"/>
    <property type="match status" value="1"/>
</dbReference>
<comment type="caution">
    <text evidence="1">The sequence shown here is derived from an EMBL/GenBank/DDBJ whole genome shotgun (WGS) entry which is preliminary data.</text>
</comment>
<proteinExistence type="predicted"/>
<dbReference type="RefSeq" id="WP_206760376.1">
    <property type="nucleotide sequence ID" value="NZ_JAMDMH010000005.1"/>
</dbReference>
<protein>
    <submittedName>
        <fullName evidence="1">Aspartate phosphatase</fullName>
    </submittedName>
</protein>
<sequence length="378" mass="45049">MIGVEKVLSSQVGILINDWYRFIRTFSVPDAEILKEQVEREIENMEEDQDLLLYYQLMEFRHRLMLESLEPIEMNQQRPTLPNLLKEIENKQPHVKGTLDYYSNFFRGMHEFHHKNYVAAINFYKAAEEHLKNVPDDIERDEFHYKLADAYYRIDQHFVSLNHLEKAKEMYSTSEFYKAKVVGCNIKYGANMYDLYRLDEAEFYYREALSLAQELNEETAQRIIGVIHHNLGLVKKRAGEIETAENEFLNSIQIKEHAETISGIRTLYMLSRVFYEQDKKDRGNQYFNIGLNRANFADDQEYIAKLKIIYALFEEYNESDVKERLGYLENKRLWQDVAELSEKLADYHYQKGNFELNREYLKKTIKAQQQILKMAEAL</sequence>
<dbReference type="Proteomes" id="UP001527057">
    <property type="component" value="Unassembled WGS sequence"/>
</dbReference>
<gene>
    <name evidence="1" type="ORF">M5W27_01700</name>
</gene>